<dbReference type="Pfam" id="PF00386">
    <property type="entry name" value="C1q"/>
    <property type="match status" value="1"/>
</dbReference>
<dbReference type="Gene3D" id="2.60.120.40">
    <property type="match status" value="1"/>
</dbReference>
<name>A0ABQ9D1G0_9PASS</name>
<evidence type="ECO:0000313" key="7">
    <source>
        <dbReference type="Proteomes" id="UP001145742"/>
    </source>
</evidence>
<dbReference type="SMART" id="SM00110">
    <property type="entry name" value="C1Q"/>
    <property type="match status" value="1"/>
</dbReference>
<dbReference type="PANTHER" id="PTHR15427:SF24">
    <property type="entry name" value="COMPLEMENT C1Q TUMOR NECROSIS FACTOR-RELATED PROTEIN 7"/>
    <property type="match status" value="1"/>
</dbReference>
<dbReference type="InterPro" id="IPR008983">
    <property type="entry name" value="Tumour_necrosis_fac-like_dom"/>
</dbReference>
<dbReference type="EMBL" id="WHWB01034397">
    <property type="protein sequence ID" value="KAJ7410572.1"/>
    <property type="molecule type" value="Genomic_DNA"/>
</dbReference>
<keyword evidence="3" id="KW-0732">Signal</keyword>
<evidence type="ECO:0000256" key="4">
    <source>
        <dbReference type="SAM" id="MobiDB-lite"/>
    </source>
</evidence>
<feature type="region of interest" description="Disordered" evidence="4">
    <location>
        <begin position="158"/>
        <end position="249"/>
    </location>
</feature>
<organism evidence="6 7">
    <name type="scientific">Willisornis vidua</name>
    <name type="common">Xingu scale-backed antbird</name>
    <dbReference type="NCBI Taxonomy" id="1566151"/>
    <lineage>
        <taxon>Eukaryota</taxon>
        <taxon>Metazoa</taxon>
        <taxon>Chordata</taxon>
        <taxon>Craniata</taxon>
        <taxon>Vertebrata</taxon>
        <taxon>Euteleostomi</taxon>
        <taxon>Archelosauria</taxon>
        <taxon>Archosauria</taxon>
        <taxon>Dinosauria</taxon>
        <taxon>Saurischia</taxon>
        <taxon>Theropoda</taxon>
        <taxon>Coelurosauria</taxon>
        <taxon>Aves</taxon>
        <taxon>Neognathae</taxon>
        <taxon>Neoaves</taxon>
        <taxon>Telluraves</taxon>
        <taxon>Australaves</taxon>
        <taxon>Passeriformes</taxon>
        <taxon>Thamnophilidae</taxon>
        <taxon>Willisornis</taxon>
    </lineage>
</organism>
<evidence type="ECO:0000256" key="3">
    <source>
        <dbReference type="ARBA" id="ARBA00022729"/>
    </source>
</evidence>
<feature type="compositionally biased region" description="Basic and acidic residues" evidence="4">
    <location>
        <begin position="178"/>
        <end position="191"/>
    </location>
</feature>
<dbReference type="PROSITE" id="PS50871">
    <property type="entry name" value="C1Q"/>
    <property type="match status" value="1"/>
</dbReference>
<dbReference type="InterPro" id="IPR001073">
    <property type="entry name" value="C1q_dom"/>
</dbReference>
<protein>
    <submittedName>
        <fullName evidence="6">Complement C1q tumor necrosis factor-related protein 7</fullName>
    </submittedName>
</protein>
<feature type="domain" description="C1q" evidence="5">
    <location>
        <begin position="258"/>
        <end position="394"/>
    </location>
</feature>
<proteinExistence type="predicted"/>
<keyword evidence="7" id="KW-1185">Reference proteome</keyword>
<dbReference type="Pfam" id="PF01391">
    <property type="entry name" value="Collagen"/>
    <property type="match status" value="1"/>
</dbReference>
<evidence type="ECO:0000313" key="6">
    <source>
        <dbReference type="EMBL" id="KAJ7410572.1"/>
    </source>
</evidence>
<dbReference type="Proteomes" id="UP001145742">
    <property type="component" value="Unassembled WGS sequence"/>
</dbReference>
<sequence>MSQQCIQVVKMANDILACTRNGVDSRIRTVIVPLCSSLVRPRLKSCIQFGAPHEKKDVEVLECVHRREIKLVKGLKHKSDEEQLRELGLFSLEKRRLRGDLITHYNYLKGDGNTRMFVLLYITSFAIYTSEQPLQSQLKGENYYTRYICSIPGLPGPAGPPGANGSPGPHGRIGLPGRDGRDGRKGEKGEKGSAGLRGKTGPLGPAGEKGDQGQSGKKGPGGLTGAKGEVGPAGPPGPKGDKGDRGEPGAPGVCKCGTIVLKSAFSVGITTSYPEERLPIVFNKVLFNEGEHYNPSTGKFICAIPGIYYFSYDITLANKHLAIGLVHNGKYRIKTFDANTGNHDVASGSTVIYLQPEDEVWLEIFYTDQNGLFSDPTWADSLFSGFLLYVDTDYLDALSDEDEL</sequence>
<comment type="subcellular location">
    <subcellularLocation>
        <location evidence="1">Secreted</location>
    </subcellularLocation>
</comment>
<evidence type="ECO:0000256" key="1">
    <source>
        <dbReference type="ARBA" id="ARBA00004613"/>
    </source>
</evidence>
<dbReference type="SUPFAM" id="SSF49842">
    <property type="entry name" value="TNF-like"/>
    <property type="match status" value="1"/>
</dbReference>
<comment type="caution">
    <text evidence="6">The sequence shown here is derived from an EMBL/GenBank/DDBJ whole genome shotgun (WGS) entry which is preliminary data.</text>
</comment>
<dbReference type="PRINTS" id="PR00007">
    <property type="entry name" value="COMPLEMNTC1Q"/>
</dbReference>
<reference evidence="6" key="1">
    <citation type="submission" date="2019-10" db="EMBL/GenBank/DDBJ databases">
        <authorList>
            <person name="Soares A.E.R."/>
            <person name="Aleixo A."/>
            <person name="Schneider P."/>
            <person name="Miyaki C.Y."/>
            <person name="Schneider M.P."/>
            <person name="Mello C."/>
            <person name="Vasconcelos A.T.R."/>
        </authorList>
    </citation>
    <scope>NUCLEOTIDE SEQUENCE</scope>
    <source>
        <tissue evidence="6">Muscle</tissue>
    </source>
</reference>
<evidence type="ECO:0000256" key="2">
    <source>
        <dbReference type="ARBA" id="ARBA00022525"/>
    </source>
</evidence>
<feature type="compositionally biased region" description="Gly residues" evidence="4">
    <location>
        <begin position="216"/>
        <end position="225"/>
    </location>
</feature>
<dbReference type="InterPro" id="IPR050392">
    <property type="entry name" value="Collagen/C1q_domain"/>
</dbReference>
<dbReference type="InterPro" id="IPR008160">
    <property type="entry name" value="Collagen"/>
</dbReference>
<dbReference type="PANTHER" id="PTHR15427">
    <property type="entry name" value="EMILIN ELASTIN MICROFIBRIL INTERFACE-LOCATED PROTEIN ELASTIN MICROFIBRIL INTERFACER"/>
    <property type="match status" value="1"/>
</dbReference>
<accession>A0ABQ9D1G0</accession>
<feature type="compositionally biased region" description="Low complexity" evidence="4">
    <location>
        <begin position="161"/>
        <end position="170"/>
    </location>
</feature>
<gene>
    <name evidence="6" type="primary">C1QTNF7</name>
    <name evidence="6" type="ORF">WISP_107303</name>
</gene>
<keyword evidence="2" id="KW-0964">Secreted</keyword>
<evidence type="ECO:0000259" key="5">
    <source>
        <dbReference type="PROSITE" id="PS50871"/>
    </source>
</evidence>